<feature type="transmembrane region" description="Helical" evidence="1">
    <location>
        <begin position="7"/>
        <end position="28"/>
    </location>
</feature>
<keyword evidence="1" id="KW-0812">Transmembrane</keyword>
<dbReference type="OrthoDB" id="7550742at2"/>
<evidence type="ECO:0000256" key="1">
    <source>
        <dbReference type="SAM" id="Phobius"/>
    </source>
</evidence>
<evidence type="ECO:0000313" key="2">
    <source>
        <dbReference type="EMBL" id="RIV76847.1"/>
    </source>
</evidence>
<dbReference type="Proteomes" id="UP000285092">
    <property type="component" value="Unassembled WGS sequence"/>
</dbReference>
<comment type="caution">
    <text evidence="2">The sequence shown here is derived from an EMBL/GenBank/DDBJ whole genome shotgun (WGS) entry which is preliminary data.</text>
</comment>
<dbReference type="EMBL" id="QXFK01000018">
    <property type="protein sequence ID" value="RIV76847.1"/>
    <property type="molecule type" value="Genomic_DNA"/>
</dbReference>
<organism evidence="2 3">
    <name type="scientific">Pelagerythrobacter aerophilus</name>
    <dbReference type="NCBI Taxonomy" id="2306995"/>
    <lineage>
        <taxon>Bacteria</taxon>
        <taxon>Pseudomonadati</taxon>
        <taxon>Pseudomonadota</taxon>
        <taxon>Alphaproteobacteria</taxon>
        <taxon>Sphingomonadales</taxon>
        <taxon>Erythrobacteraceae</taxon>
        <taxon>Pelagerythrobacter</taxon>
    </lineage>
</organism>
<evidence type="ECO:0000313" key="3">
    <source>
        <dbReference type="Proteomes" id="UP000285092"/>
    </source>
</evidence>
<keyword evidence="1" id="KW-0472">Membrane</keyword>
<feature type="transmembrane region" description="Helical" evidence="1">
    <location>
        <begin position="34"/>
        <end position="52"/>
    </location>
</feature>
<proteinExistence type="predicted"/>
<dbReference type="AlphaFoldDB" id="A0A418NFY7"/>
<evidence type="ECO:0008006" key="4">
    <source>
        <dbReference type="Google" id="ProtNLM"/>
    </source>
</evidence>
<keyword evidence="1" id="KW-1133">Transmembrane helix</keyword>
<reference evidence="2 3" key="1">
    <citation type="submission" date="2018-08" db="EMBL/GenBank/DDBJ databases">
        <title>Altererythrobacter sp.Ery1 and Ery12, the genome sequencing of novel strains in genus Alterythrobacter.</title>
        <authorList>
            <person name="Cheng H."/>
            <person name="Wu Y.-H."/>
            <person name="Fang C."/>
            <person name="Xu X.-W."/>
        </authorList>
    </citation>
    <scope>NUCLEOTIDE SEQUENCE [LARGE SCALE GENOMIC DNA]</scope>
    <source>
        <strain evidence="2 3">Ery1</strain>
    </source>
</reference>
<protein>
    <recommendedName>
        <fullName evidence="4">DUF2846 domain-containing protein</fullName>
    </recommendedName>
</protein>
<sequence>MDKSKITVTTALLAAAAFIIFLFVGFSIGSGGSPLLVVLALASVGALIYFFVSGNKKEVVLDDAALADARRMQAPSGMARLYIVRQGFVGGQQGMDVAIGETYRGQIKSGRALVADLPPGPHALSVRMARGGDKSNASLALDLAADSVTVVKATSSMGTTTAALQLSVMTDMSAARADLDKARFLAWHS</sequence>
<dbReference type="RefSeq" id="WP_119513905.1">
    <property type="nucleotide sequence ID" value="NZ_QXFK01000018.1"/>
</dbReference>
<gene>
    <name evidence="2" type="ORF">D2V04_11930</name>
</gene>
<keyword evidence="3" id="KW-1185">Reference proteome</keyword>
<accession>A0A418NFY7</accession>
<name>A0A418NFY7_9SPHN</name>